<proteinExistence type="predicted"/>
<protein>
    <submittedName>
        <fullName evidence="1">dTDP-4-dehydrorhamnose reductase</fullName>
    </submittedName>
</protein>
<evidence type="ECO:0000313" key="1">
    <source>
        <dbReference type="EMBL" id="ADV81256.1"/>
    </source>
</evidence>
<dbReference type="EMBL" id="CP002467">
    <property type="protein sequence ID" value="ADV81256.1"/>
    <property type="molecule type" value="Genomic_DNA"/>
</dbReference>
<dbReference type="InterPro" id="IPR017853">
    <property type="entry name" value="GH"/>
</dbReference>
<sequence>MNQNPSVVAQPLELWGGVEYTCNRVGESYFDQMQISGHAERVSDIERIAELGIKTLRYGLLWERHELDPSWRWSDERMGAMRQQGIRPIVSLVHHGSGPQHTSLLDQEFPHKLAAYAGEVAARYPWVDAYTPVNEPHTTARFSGLYALWYPHHQSRRSYLRALLNQTKATVLSMQAIRRVRPDAQLVQTDDLGRIWSTDALSATCDLLDERRWLPFDLLCGRVTRQHPLFSYMVKAGLFEEEILWFAANPCPPNTVGVNYYLTSDRYLDHRTHLYPRDRVSAEGPFVDVEAVRVRAEGIAGFGSIVTEAWQRYGIPVAVTEVHLGGDAREQMRWAAEAWTEISDARASGVDCRAMTMWALLGSFFWNSLVTCENGHYEAGAFDVTSGQPAPTALAEFIQQMASGTAPQHPALATQGWWRRDDRIHFPHVQGTGLAA</sequence>
<gene>
    <name evidence="1" type="ordered locus">AciPR4_0421</name>
</gene>
<reference evidence="1 2" key="1">
    <citation type="journal article" date="2012" name="Stand. Genomic Sci.">
        <title>Complete genome sequence of Terriglobus saanensis type strain SP1PR4(T), an Acidobacteria from tundra soil.</title>
        <authorList>
            <person name="Rawat S.R."/>
            <person name="Mannisto M.K."/>
            <person name="Starovoytov V."/>
            <person name="Goodwin L."/>
            <person name="Nolan M."/>
            <person name="Hauser L."/>
            <person name="Land M."/>
            <person name="Davenport K.W."/>
            <person name="Woyke T."/>
            <person name="Haggblom M.M."/>
        </authorList>
    </citation>
    <scope>NUCLEOTIDE SEQUENCE</scope>
    <source>
        <strain evidence="2">ATCC BAA-1853 / DSM 23119 / SP1PR4</strain>
    </source>
</reference>
<dbReference type="SUPFAM" id="SSF51445">
    <property type="entry name" value="(Trans)glycosidases"/>
    <property type="match status" value="1"/>
</dbReference>
<dbReference type="eggNOG" id="COG2723">
    <property type="taxonomic scope" value="Bacteria"/>
</dbReference>
<dbReference type="Proteomes" id="UP000006844">
    <property type="component" value="Chromosome"/>
</dbReference>
<dbReference type="RefSeq" id="WP_013566989.1">
    <property type="nucleotide sequence ID" value="NC_014963.1"/>
</dbReference>
<keyword evidence="2" id="KW-1185">Reference proteome</keyword>
<dbReference type="Gene3D" id="3.20.20.80">
    <property type="entry name" value="Glycosidases"/>
    <property type="match status" value="1"/>
</dbReference>
<name>E8V2C3_TERSS</name>
<dbReference type="AlphaFoldDB" id="E8V2C3"/>
<accession>E8V2C3</accession>
<organism evidence="1 2">
    <name type="scientific">Terriglobus saanensis (strain ATCC BAA-1853 / DSM 23119 / SP1PR4)</name>
    <dbReference type="NCBI Taxonomy" id="401053"/>
    <lineage>
        <taxon>Bacteria</taxon>
        <taxon>Pseudomonadati</taxon>
        <taxon>Acidobacteriota</taxon>
        <taxon>Terriglobia</taxon>
        <taxon>Terriglobales</taxon>
        <taxon>Acidobacteriaceae</taxon>
        <taxon>Terriglobus</taxon>
    </lineage>
</organism>
<dbReference type="STRING" id="401053.AciPR4_0421"/>
<dbReference type="HOGENOM" id="CLU_645428_0_0_0"/>
<dbReference type="KEGG" id="tsa:AciPR4_0421"/>
<dbReference type="OrthoDB" id="108629at2"/>
<evidence type="ECO:0000313" key="2">
    <source>
        <dbReference type="Proteomes" id="UP000006844"/>
    </source>
</evidence>